<name>A0A9P0A449_BEMTA</name>
<feature type="region of interest" description="Disordered" evidence="1">
    <location>
        <begin position="136"/>
        <end position="181"/>
    </location>
</feature>
<evidence type="ECO:0000313" key="4">
    <source>
        <dbReference type="Proteomes" id="UP001152759"/>
    </source>
</evidence>
<keyword evidence="2" id="KW-0472">Membrane</keyword>
<organism evidence="3 4">
    <name type="scientific">Bemisia tabaci</name>
    <name type="common">Sweetpotato whitefly</name>
    <name type="synonym">Aleurodes tabaci</name>
    <dbReference type="NCBI Taxonomy" id="7038"/>
    <lineage>
        <taxon>Eukaryota</taxon>
        <taxon>Metazoa</taxon>
        <taxon>Ecdysozoa</taxon>
        <taxon>Arthropoda</taxon>
        <taxon>Hexapoda</taxon>
        <taxon>Insecta</taxon>
        <taxon>Pterygota</taxon>
        <taxon>Neoptera</taxon>
        <taxon>Paraneoptera</taxon>
        <taxon>Hemiptera</taxon>
        <taxon>Sternorrhyncha</taxon>
        <taxon>Aleyrodoidea</taxon>
        <taxon>Aleyrodidae</taxon>
        <taxon>Aleyrodinae</taxon>
        <taxon>Bemisia</taxon>
    </lineage>
</organism>
<evidence type="ECO:0000313" key="3">
    <source>
        <dbReference type="EMBL" id="CAH0383014.1"/>
    </source>
</evidence>
<dbReference type="KEGG" id="btab:109044752"/>
<evidence type="ECO:0000256" key="2">
    <source>
        <dbReference type="SAM" id="Phobius"/>
    </source>
</evidence>
<dbReference type="EMBL" id="OU963871">
    <property type="protein sequence ID" value="CAH0383014.1"/>
    <property type="molecule type" value="Genomic_DNA"/>
</dbReference>
<proteinExistence type="predicted"/>
<accession>A0A9P0A449</accession>
<reference evidence="3" key="1">
    <citation type="submission" date="2021-12" db="EMBL/GenBank/DDBJ databases">
        <authorList>
            <person name="King R."/>
        </authorList>
    </citation>
    <scope>NUCLEOTIDE SEQUENCE</scope>
</reference>
<feature type="region of interest" description="Disordered" evidence="1">
    <location>
        <begin position="1"/>
        <end position="26"/>
    </location>
</feature>
<keyword evidence="2" id="KW-1133">Transmembrane helix</keyword>
<feature type="compositionally biased region" description="Polar residues" evidence="1">
    <location>
        <begin position="160"/>
        <end position="172"/>
    </location>
</feature>
<gene>
    <name evidence="3" type="ORF">BEMITA_LOCUS2501</name>
</gene>
<dbReference type="AlphaFoldDB" id="A0A9P0A449"/>
<dbReference type="Proteomes" id="UP001152759">
    <property type="component" value="Chromosome 10"/>
</dbReference>
<keyword evidence="2" id="KW-0812">Transmembrane</keyword>
<keyword evidence="4" id="KW-1185">Reference proteome</keyword>
<feature type="compositionally biased region" description="Gly residues" evidence="1">
    <location>
        <begin position="1"/>
        <end position="20"/>
    </location>
</feature>
<sequence length="197" mass="21051">MSSRVGGGSSRLGPGGPGAGGDEHAPVQEQGNAAGLVVMVAVLCFMLAYCCWGAPCCRGGADDCSATPSRASTPNILLLPHGRILLLDQVVVNAFHQELGLHHELPLPRLPPTHQIRYDDAPNARRALLQYRDTSIETDSDKDSELSPSNQGIPPPTYDSLFTRTESSSSQSFPPPYEEITRLNIDVDKNSVAESSV</sequence>
<protein>
    <submittedName>
        <fullName evidence="3">Uncharacterized protein</fullName>
    </submittedName>
</protein>
<feature type="transmembrane region" description="Helical" evidence="2">
    <location>
        <begin position="33"/>
        <end position="52"/>
    </location>
</feature>
<evidence type="ECO:0000256" key="1">
    <source>
        <dbReference type="SAM" id="MobiDB-lite"/>
    </source>
</evidence>